<evidence type="ECO:0000256" key="1">
    <source>
        <dbReference type="SAM" id="MobiDB-lite"/>
    </source>
</evidence>
<dbReference type="GO" id="GO:0004601">
    <property type="term" value="F:peroxidase activity"/>
    <property type="evidence" value="ECO:0007669"/>
    <property type="project" value="UniProtKB-KW"/>
</dbReference>
<comment type="caution">
    <text evidence="4">The sequence shown here is derived from an EMBL/GenBank/DDBJ whole genome shotgun (WGS) entry which is preliminary data.</text>
</comment>
<dbReference type="Gene3D" id="1.20.144.10">
    <property type="entry name" value="Phosphatidic acid phosphatase type 2/haloperoxidase"/>
    <property type="match status" value="1"/>
</dbReference>
<sequence>MVASFSILLLLSAVLLHVHAISLSNPSLQTLPNVSRQTTCSSSEDCPDTNPFVRCVRNQCIDLRDTVPDLPTRPPTTTSATQPNAPNTPAEGGSCLTITECPSGLICVATNPGGRCELSRGMFGVATFVVNLIQQDYTPAPELSPDQGGPTVTSRAMAIIFLAAHDTFAVVSGEFSANTNLGVLRSIPIRVAARRLDDEERERQAEAAMQAAALTAAKRLYPSLTRIIDPVFELVTARAQSQFVEFGEDVGNDLFESRLNDGSQRDQLDDEFEIGELLRHQPDPNFPITAGDPTAVQRNFGRFWGEVTPFAIRDVERDAFLGPFPELPSAEYRANLAEVDVMGECNDFVNDDGILLQDIGIFWGYDGASEIGVPPRLFLQTVLAVDEVQELSLPDSVRALTGVGVAMADAGIAAWYWKFFYDLWRPTIGVRNDTISPDPEWNPRGIPLSNRNDIPRPPECVGVNPNFPAYPSGHASFGAACFVTLANILGKEPKDVVARITSDEFNGVTTEGTTGEVRRVFTQTINFQEAIEQNNAGRVYLGVHWRFDSDGGEDVGRQIAEIAANQFDI</sequence>
<evidence type="ECO:0000259" key="3">
    <source>
        <dbReference type="Pfam" id="PF01569"/>
    </source>
</evidence>
<feature type="region of interest" description="Disordered" evidence="1">
    <location>
        <begin position="66"/>
        <end position="91"/>
    </location>
</feature>
<dbReference type="InterPro" id="IPR000326">
    <property type="entry name" value="PAP2/HPO"/>
</dbReference>
<dbReference type="AlphaFoldDB" id="A0A2V3J5B3"/>
<dbReference type="InterPro" id="IPR052559">
    <property type="entry name" value="V-haloperoxidase"/>
</dbReference>
<reference evidence="4 5" key="1">
    <citation type="journal article" date="2018" name="Mol. Biol. Evol.">
        <title>Analysis of the draft genome of the red seaweed Gracilariopsis chorda provides insights into genome size evolution in Rhodophyta.</title>
        <authorList>
            <person name="Lee J."/>
            <person name="Yang E.C."/>
            <person name="Graf L."/>
            <person name="Yang J.H."/>
            <person name="Qiu H."/>
            <person name="Zel Zion U."/>
            <person name="Chan C.X."/>
            <person name="Stephens T.G."/>
            <person name="Weber A.P.M."/>
            <person name="Boo G.H."/>
            <person name="Boo S.M."/>
            <person name="Kim K.M."/>
            <person name="Shin Y."/>
            <person name="Jung M."/>
            <person name="Lee S.J."/>
            <person name="Yim H.S."/>
            <person name="Lee J.H."/>
            <person name="Bhattacharya D."/>
            <person name="Yoon H.S."/>
        </authorList>
    </citation>
    <scope>NUCLEOTIDE SEQUENCE [LARGE SCALE GENOMIC DNA]</scope>
    <source>
        <strain evidence="4 5">SKKU-2015</strain>
        <tissue evidence="4">Whole body</tissue>
    </source>
</reference>
<dbReference type="CDD" id="cd03398">
    <property type="entry name" value="PAP2_haloperoxidase"/>
    <property type="match status" value="1"/>
</dbReference>
<feature type="domain" description="Phosphatidic acid phosphatase type 2/haloperoxidase" evidence="3">
    <location>
        <begin position="401"/>
        <end position="552"/>
    </location>
</feature>
<dbReference type="Gene3D" id="1.10.606.10">
    <property type="entry name" value="Vanadium-containing Chloroperoxidase, domain 2"/>
    <property type="match status" value="1"/>
</dbReference>
<organism evidence="4 5">
    <name type="scientific">Gracilariopsis chorda</name>
    <dbReference type="NCBI Taxonomy" id="448386"/>
    <lineage>
        <taxon>Eukaryota</taxon>
        <taxon>Rhodophyta</taxon>
        <taxon>Florideophyceae</taxon>
        <taxon>Rhodymeniophycidae</taxon>
        <taxon>Gracilariales</taxon>
        <taxon>Gracilariaceae</taxon>
        <taxon>Gracilariopsis</taxon>
    </lineage>
</organism>
<dbReference type="SUPFAM" id="SSF48317">
    <property type="entry name" value="Acid phosphatase/Vanadium-dependent haloperoxidase"/>
    <property type="match status" value="1"/>
</dbReference>
<feature type="compositionally biased region" description="Polar residues" evidence="1">
    <location>
        <begin position="75"/>
        <end position="87"/>
    </location>
</feature>
<protein>
    <submittedName>
        <fullName evidence="4">Vanadium chloroperoxidase</fullName>
    </submittedName>
</protein>
<gene>
    <name evidence="4" type="ORF">BWQ96_00819</name>
</gene>
<proteinExistence type="predicted"/>
<dbReference type="PANTHER" id="PTHR34599:SF1">
    <property type="entry name" value="PHOSPHATIDIC ACID PHOSPHATASE TYPE 2_HALOPEROXIDASE DOMAIN-CONTAINING PROTEIN"/>
    <property type="match status" value="1"/>
</dbReference>
<dbReference type="SMR" id="A0A2V3J5B3"/>
<dbReference type="Pfam" id="PF01569">
    <property type="entry name" value="PAP2"/>
    <property type="match status" value="1"/>
</dbReference>
<keyword evidence="4" id="KW-0560">Oxidoreductase</keyword>
<dbReference type="PANTHER" id="PTHR34599">
    <property type="entry name" value="PEROXIDASE-RELATED"/>
    <property type="match status" value="1"/>
</dbReference>
<dbReference type="InterPro" id="IPR016119">
    <property type="entry name" value="Br/Cl_peroxidase_C"/>
</dbReference>
<dbReference type="OrthoDB" id="9997027at2759"/>
<evidence type="ECO:0000313" key="5">
    <source>
        <dbReference type="Proteomes" id="UP000247409"/>
    </source>
</evidence>
<dbReference type="EMBL" id="NBIV01000005">
    <property type="protein sequence ID" value="PXF49503.1"/>
    <property type="molecule type" value="Genomic_DNA"/>
</dbReference>
<feature type="chain" id="PRO_5016093025" evidence="2">
    <location>
        <begin position="21"/>
        <end position="569"/>
    </location>
</feature>
<accession>A0A2V3J5B3</accession>
<evidence type="ECO:0000313" key="4">
    <source>
        <dbReference type="EMBL" id="PXF49503.1"/>
    </source>
</evidence>
<keyword evidence="4" id="KW-0575">Peroxidase</keyword>
<feature type="signal peptide" evidence="2">
    <location>
        <begin position="1"/>
        <end position="20"/>
    </location>
</feature>
<evidence type="ECO:0000256" key="2">
    <source>
        <dbReference type="SAM" id="SignalP"/>
    </source>
</evidence>
<dbReference type="Proteomes" id="UP000247409">
    <property type="component" value="Unassembled WGS sequence"/>
</dbReference>
<name>A0A2V3J5B3_9FLOR</name>
<keyword evidence="2" id="KW-0732">Signal</keyword>
<dbReference type="InterPro" id="IPR036938">
    <property type="entry name" value="PAP2/HPO_sf"/>
</dbReference>
<keyword evidence="5" id="KW-1185">Reference proteome</keyword>